<dbReference type="PANTHER" id="PTHR22572">
    <property type="entry name" value="SUGAR-1-PHOSPHATE GUANYL TRANSFERASE"/>
    <property type="match status" value="1"/>
</dbReference>
<name>A0A926ENI5_9FIRM</name>
<dbReference type="Gene3D" id="3.90.550.10">
    <property type="entry name" value="Spore Coat Polysaccharide Biosynthesis Protein SpsA, Chain A"/>
    <property type="match status" value="1"/>
</dbReference>
<dbReference type="Gene3D" id="3.40.120.10">
    <property type="entry name" value="Alpha-D-Glucose-1,6-Bisphosphate, subunit A, domain 3"/>
    <property type="match status" value="1"/>
</dbReference>
<evidence type="ECO:0000259" key="3">
    <source>
        <dbReference type="Pfam" id="PF02878"/>
    </source>
</evidence>
<gene>
    <name evidence="4" type="ORF">H8705_04900</name>
</gene>
<keyword evidence="5" id="KW-1185">Reference proteome</keyword>
<dbReference type="Proteomes" id="UP000623678">
    <property type="component" value="Unassembled WGS sequence"/>
</dbReference>
<dbReference type="InterPro" id="IPR005844">
    <property type="entry name" value="A-D-PHexomutase_a/b/a-I"/>
</dbReference>
<dbReference type="InterPro" id="IPR050486">
    <property type="entry name" value="Mannose-1P_guanyltransferase"/>
</dbReference>
<dbReference type="SUPFAM" id="SSF51161">
    <property type="entry name" value="Trimeric LpxA-like enzymes"/>
    <property type="match status" value="1"/>
</dbReference>
<dbReference type="Gene3D" id="2.160.10.10">
    <property type="entry name" value="Hexapeptide repeat proteins"/>
    <property type="match status" value="1"/>
</dbReference>
<comment type="similarity">
    <text evidence="1">Belongs to the phosphohexose mutase family.</text>
</comment>
<dbReference type="EMBL" id="JACRTD010000003">
    <property type="protein sequence ID" value="MBC8584916.1"/>
    <property type="molecule type" value="Genomic_DNA"/>
</dbReference>
<dbReference type="AlphaFoldDB" id="A0A926ENI5"/>
<dbReference type="Pfam" id="PF02878">
    <property type="entry name" value="PGM_PMM_I"/>
    <property type="match status" value="1"/>
</dbReference>
<reference evidence="4" key="1">
    <citation type="submission" date="2020-08" db="EMBL/GenBank/DDBJ databases">
        <title>Genome public.</title>
        <authorList>
            <person name="Liu C."/>
            <person name="Sun Q."/>
        </authorList>
    </citation>
    <scope>NUCLEOTIDE SEQUENCE</scope>
    <source>
        <strain evidence="4">NSJ-64</strain>
    </source>
</reference>
<dbReference type="InterPro" id="IPR029044">
    <property type="entry name" value="Nucleotide-diphossugar_trans"/>
</dbReference>
<dbReference type="InterPro" id="IPR011004">
    <property type="entry name" value="Trimer_LpxA-like_sf"/>
</dbReference>
<organism evidence="4 5">
    <name type="scientific">Youxingia wuxianensis</name>
    <dbReference type="NCBI Taxonomy" id="2763678"/>
    <lineage>
        <taxon>Bacteria</taxon>
        <taxon>Bacillati</taxon>
        <taxon>Bacillota</taxon>
        <taxon>Clostridia</taxon>
        <taxon>Eubacteriales</taxon>
        <taxon>Oscillospiraceae</taxon>
        <taxon>Youxingia</taxon>
    </lineage>
</organism>
<protein>
    <submittedName>
        <fullName evidence="4">NTP transferase domain-containing protein</fullName>
    </submittedName>
</protein>
<dbReference type="InterPro" id="IPR005835">
    <property type="entry name" value="NTP_transferase_dom"/>
</dbReference>
<comment type="caution">
    <text evidence="4">The sequence shown here is derived from an EMBL/GenBank/DDBJ whole genome shotgun (WGS) entry which is preliminary data.</text>
</comment>
<proteinExistence type="inferred from homology"/>
<sequence length="776" mass="83993">MKAVIMAGGAGSRLRPLTCNLPKPMARLCGRPIIEYILELLSKNQITEGILTLQYLPQTIISHFEKEEYAGIKLIFCEEEIPLGTAGSVKNALWEIREPVLVISGDAMCDFPLVKAMEAHKKSGADVTIVTARVEDPREYGLVITDKEGRITGFIEKPSYSQAVSELANTGIYILSPSAVHMIPEREKYDFASQLFPKMLEKGMRLQSCTLEGYWCDIGDLKMYKQCQRDMLAGKVNCFIPGKRDSEGNIFAEKRPAGEYEIIPPVYFGEGVHIGEKSVIGPYTVLDQGAAICTGATAGSSVLLPRAILGERAGILDSVLCAGASVKSKATLLEGCAVGENAVIGSRAVVQTNVRIWKDAVVEDAEVVCEHITEKGKAANGFDEEGIRGEVGVELTPELAVKAGCAIGTLAKGKTVGIACNETRCSSVLKSAMIAGIRSTGANVMDFGCVFRSMFSFAMGYNALTVGSYIVSGEECAIRLVSGSGLPATRKMEREIEILLSRGEFSRCGRNGFGDLMDMSGIGVMYITELLRLAPEGLSGMSLNIACTNKAVQRIASDILTKLGCELGDGPTFILSDDGTWLCATQGNVSLNRYRTVAAYGLSLFEEGKDIAVENDFPQTLELLAQKYGQKVYRYLICPADNCDEQSRRLAAAQPFVRDGLMLLILLLDRMKKKNLTVEQLDCLLPDLEVEEKIVSVDVNPAKILNDLSQLPIRKQAAGEGVLVEDSKGIVHLRSLKRGKGIKIFAQAASSETAKELCADFTKILGGLLDNEHNKG</sequence>
<dbReference type="GO" id="GO:0005975">
    <property type="term" value="P:carbohydrate metabolic process"/>
    <property type="evidence" value="ECO:0007669"/>
    <property type="project" value="InterPro"/>
</dbReference>
<evidence type="ECO:0000313" key="4">
    <source>
        <dbReference type="EMBL" id="MBC8584916.1"/>
    </source>
</evidence>
<evidence type="ECO:0000313" key="5">
    <source>
        <dbReference type="Proteomes" id="UP000623678"/>
    </source>
</evidence>
<feature type="domain" description="Alpha-D-phosphohexomutase alpha/beta/alpha" evidence="3">
    <location>
        <begin position="381"/>
        <end position="504"/>
    </location>
</feature>
<keyword evidence="4" id="KW-0808">Transferase</keyword>
<dbReference type="Pfam" id="PF00483">
    <property type="entry name" value="NTP_transferase"/>
    <property type="match status" value="1"/>
</dbReference>
<dbReference type="SUPFAM" id="SSF53738">
    <property type="entry name" value="Phosphoglucomutase, first 3 domains"/>
    <property type="match status" value="1"/>
</dbReference>
<accession>A0A926ENI5</accession>
<evidence type="ECO:0000256" key="1">
    <source>
        <dbReference type="ARBA" id="ARBA00010231"/>
    </source>
</evidence>
<evidence type="ECO:0000259" key="2">
    <source>
        <dbReference type="Pfam" id="PF00483"/>
    </source>
</evidence>
<dbReference type="GO" id="GO:0016740">
    <property type="term" value="F:transferase activity"/>
    <property type="evidence" value="ECO:0007669"/>
    <property type="project" value="UniProtKB-KW"/>
</dbReference>
<dbReference type="SUPFAM" id="SSF53448">
    <property type="entry name" value="Nucleotide-diphospho-sugar transferases"/>
    <property type="match status" value="1"/>
</dbReference>
<dbReference type="InterPro" id="IPR016055">
    <property type="entry name" value="A-D-PHexomutase_a/b/a-I/II/III"/>
</dbReference>
<feature type="domain" description="Nucleotidyl transferase" evidence="2">
    <location>
        <begin position="2"/>
        <end position="231"/>
    </location>
</feature>
<dbReference type="CDD" id="cd04181">
    <property type="entry name" value="NTP_transferase"/>
    <property type="match status" value="1"/>
</dbReference>
<dbReference type="GO" id="GO:0016868">
    <property type="term" value="F:intramolecular phosphotransferase activity"/>
    <property type="evidence" value="ECO:0007669"/>
    <property type="project" value="InterPro"/>
</dbReference>
<dbReference type="RefSeq" id="WP_262394703.1">
    <property type="nucleotide sequence ID" value="NZ_JACRTD010000003.1"/>
</dbReference>